<reference evidence="2" key="1">
    <citation type="journal article" date="2018" name="Front. Microbiol.">
        <title>Genome-Based Analysis Reveals the Taxonomy and Diversity of the Family Idiomarinaceae.</title>
        <authorList>
            <person name="Liu Y."/>
            <person name="Lai Q."/>
            <person name="Shao Z."/>
        </authorList>
    </citation>
    <scope>NUCLEOTIDE SEQUENCE [LARGE SCALE GENOMIC DNA]</scope>
    <source>
        <strain evidence="2">AIS</strain>
    </source>
</reference>
<dbReference type="EMBL" id="PIPP01000002">
    <property type="protein sequence ID" value="RUO37765.1"/>
    <property type="molecule type" value="Genomic_DNA"/>
</dbReference>
<dbReference type="RefSeq" id="WP_126807270.1">
    <property type="nucleotide sequence ID" value="NZ_PIPP01000002.1"/>
</dbReference>
<dbReference type="AlphaFoldDB" id="A0A432WVH1"/>
<dbReference type="OrthoDB" id="7031670at2"/>
<name>A0A432WVH1_9GAMM</name>
<gene>
    <name evidence="1" type="ORF">CWE13_07415</name>
</gene>
<protein>
    <submittedName>
        <fullName evidence="1">Uncharacterized protein</fullName>
    </submittedName>
</protein>
<evidence type="ECO:0000313" key="2">
    <source>
        <dbReference type="Proteomes" id="UP000286934"/>
    </source>
</evidence>
<dbReference type="Proteomes" id="UP000286934">
    <property type="component" value="Unassembled WGS sequence"/>
</dbReference>
<comment type="caution">
    <text evidence="1">The sequence shown here is derived from an EMBL/GenBank/DDBJ whole genome shotgun (WGS) entry which is preliminary data.</text>
</comment>
<proteinExistence type="predicted"/>
<evidence type="ECO:0000313" key="1">
    <source>
        <dbReference type="EMBL" id="RUO37765.1"/>
    </source>
</evidence>
<sequence>MISNYEEADDYRPLIYLDQNVIDDLRKGKLSFEPSVFSKNYRAVYSDETLREISRAEEGGGNATGYLDVLEMLEAYHLKLQLNAQFAPTGSAIIQYHTPSEAYNSFTQQRDLDYLIEANLLISQKIMGGLPGLSVDDIAERMLEAFERNARSLEESITNIEPLFPEVREEFPFLFESFGAMKAVSPEEYKDILKQLVDSLKANLKLNDKSQSALSRYRDELRLSPKYLNNLEPSQVVEQIWQLVSRDERVTESGITMYQFFGVDATNPIYTERKNFISEQVSSVYFHLNLAGYYPDKGLEQRRKFATSFSDMQHASLATHCNYLLSSDERLIKKAAAAYEFTGARTQVLPLKLSSE</sequence>
<keyword evidence="2" id="KW-1185">Reference proteome</keyword>
<accession>A0A432WVH1</accession>
<organism evidence="1 2">
    <name type="scientific">Aliidiomarina shirensis</name>
    <dbReference type="NCBI Taxonomy" id="1048642"/>
    <lineage>
        <taxon>Bacteria</taxon>
        <taxon>Pseudomonadati</taxon>
        <taxon>Pseudomonadota</taxon>
        <taxon>Gammaproteobacteria</taxon>
        <taxon>Alteromonadales</taxon>
        <taxon>Idiomarinaceae</taxon>
        <taxon>Aliidiomarina</taxon>
    </lineage>
</organism>